<name>A0A9N9GV53_9GLOM</name>
<reference evidence="2" key="1">
    <citation type="submission" date="2021-06" db="EMBL/GenBank/DDBJ databases">
        <authorList>
            <person name="Kallberg Y."/>
            <person name="Tangrot J."/>
            <person name="Rosling A."/>
        </authorList>
    </citation>
    <scope>NUCLEOTIDE SEQUENCE</scope>
    <source>
        <strain evidence="2">IA702</strain>
    </source>
</reference>
<feature type="region of interest" description="Disordered" evidence="1">
    <location>
        <begin position="158"/>
        <end position="185"/>
    </location>
</feature>
<dbReference type="AlphaFoldDB" id="A0A9N9GV53"/>
<organism evidence="2 3">
    <name type="scientific">Paraglomus occultum</name>
    <dbReference type="NCBI Taxonomy" id="144539"/>
    <lineage>
        <taxon>Eukaryota</taxon>
        <taxon>Fungi</taxon>
        <taxon>Fungi incertae sedis</taxon>
        <taxon>Mucoromycota</taxon>
        <taxon>Glomeromycotina</taxon>
        <taxon>Glomeromycetes</taxon>
        <taxon>Paraglomerales</taxon>
        <taxon>Paraglomeraceae</taxon>
        <taxon>Paraglomus</taxon>
    </lineage>
</organism>
<keyword evidence="3" id="KW-1185">Reference proteome</keyword>
<feature type="non-terminal residue" evidence="2">
    <location>
        <position position="406"/>
    </location>
</feature>
<comment type="caution">
    <text evidence="2">The sequence shown here is derived from an EMBL/GenBank/DDBJ whole genome shotgun (WGS) entry which is preliminary data.</text>
</comment>
<sequence length="406" mass="47777">MESEISSNLKKSNYRERNESLMPFFDCFEDWKLLNFLKYADAVKSLGNVTETHRKYRIILEGIIADENEIGIKRKKAEKARVKYLVESNKERLVESDNPAIELNEIRSNNIKEFWHKKDKRSLIDKSAMKTTRKIVKKISKMQDITNDVLAQTIENNLNRQQSDSSDRDNDNNNEETTSKLPQKICTSRDQTLKSTCDKRSFDNTLYYEVTNSVAKKIKTSSEDEVAGYDLENEDVEFEQDDEFGVKDKNLFQQRFDALENSRKWKLKSGRFVEDSCPLIIDPDDIFIKEEFTEEEISEIVNRENEQDLPEIDDELFEYINTFARDSTKEIRKALNALHPRLGDNYNPQTDFIYDHIRTTVADWVRLFEMQPNPLTLDLPEAWYRINVWRTIDIAFSDIPYTYVVG</sequence>
<evidence type="ECO:0000313" key="2">
    <source>
        <dbReference type="EMBL" id="CAG8628621.1"/>
    </source>
</evidence>
<dbReference type="OrthoDB" id="2397721at2759"/>
<accession>A0A9N9GV53</accession>
<proteinExistence type="predicted"/>
<protein>
    <submittedName>
        <fullName evidence="2">7413_t:CDS:1</fullName>
    </submittedName>
</protein>
<dbReference type="Proteomes" id="UP000789572">
    <property type="component" value="Unassembled WGS sequence"/>
</dbReference>
<gene>
    <name evidence="2" type="ORF">POCULU_LOCUS8779</name>
</gene>
<dbReference type="EMBL" id="CAJVPJ010002757">
    <property type="protein sequence ID" value="CAG8628621.1"/>
    <property type="molecule type" value="Genomic_DNA"/>
</dbReference>
<evidence type="ECO:0000313" key="3">
    <source>
        <dbReference type="Proteomes" id="UP000789572"/>
    </source>
</evidence>
<evidence type="ECO:0000256" key="1">
    <source>
        <dbReference type="SAM" id="MobiDB-lite"/>
    </source>
</evidence>